<dbReference type="Proteomes" id="UP000009134">
    <property type="component" value="Chromosome"/>
</dbReference>
<organism evidence="2 3">
    <name type="scientific">Novosphingobium aromaticivorans (strain ATCC 700278 / DSM 12444 / CCUG 56034 / CIP 105152 / NBRC 16084 / F199)</name>
    <dbReference type="NCBI Taxonomy" id="279238"/>
    <lineage>
        <taxon>Bacteria</taxon>
        <taxon>Pseudomonadati</taxon>
        <taxon>Pseudomonadota</taxon>
        <taxon>Alphaproteobacteria</taxon>
        <taxon>Sphingomonadales</taxon>
        <taxon>Sphingomonadaceae</taxon>
        <taxon>Novosphingobium</taxon>
    </lineage>
</organism>
<keyword evidence="1" id="KW-0472">Membrane</keyword>
<accession>Q2GAD0</accession>
<dbReference type="EMBL" id="CP000248">
    <property type="protein sequence ID" value="ABD25193.1"/>
    <property type="molecule type" value="Genomic_DNA"/>
</dbReference>
<feature type="transmembrane region" description="Helical" evidence="1">
    <location>
        <begin position="338"/>
        <end position="357"/>
    </location>
</feature>
<keyword evidence="1" id="KW-0812">Transmembrane</keyword>
<keyword evidence="3" id="KW-1185">Reference proteome</keyword>
<sequence>MSNRIPAAGRLFWAVVVLPTLLAVLYFGLLASDLYTSEASFVVRSPDKPAASALGAVLGAGGIATSGDKSYAVVEYVRSRDALRDVNHDGAVIRAYGGDGVSIFDRFGGLMRGRTSEHLHEYFAGKVTVEFDTATQVTRLAVRAFSPRDAQLIGQRLLNGAEQLVNRLNERAQRDMVRFAQAEVEEAKVRARAAADALSRFRNARRILDPEKEAAVRLQMISKLQDQLIASRTQLAQIARYTPDNSQIPALSVQVSALEAEIADQTGKIAGQPGSLSADAARYQALRLDADVADKQLAVALAGLQDAVNDARKKQTYVERIAAPSLPDYPLEPHRLKAILATFVLALVAWGVLRTLIAGIREHHD</sequence>
<reference evidence="3" key="1">
    <citation type="submission" date="2006-01" db="EMBL/GenBank/DDBJ databases">
        <title>Complete sequence of Novosphingobium aromaticivorans DSM 12444.</title>
        <authorList>
            <consortium name="US DOE Joint Genome Institute"/>
            <person name="Copeland A."/>
            <person name="Lucas S."/>
            <person name="Lapidus A."/>
            <person name="Barry K."/>
            <person name="Detter J.C."/>
            <person name="Glavina T."/>
            <person name="Hammon N."/>
            <person name="Israni S."/>
            <person name="Pitluck S."/>
            <person name="Chain P."/>
            <person name="Malfatti S."/>
            <person name="Shin M."/>
            <person name="Vergez L."/>
            <person name="Schmutz J."/>
            <person name="Larimer F."/>
            <person name="Land M."/>
            <person name="Kyrpides N."/>
            <person name="Ivanova N."/>
            <person name="Fredrickson J."/>
            <person name="Balkwill D."/>
            <person name="Romine M.F."/>
            <person name="Richardson P."/>
        </authorList>
    </citation>
    <scope>NUCLEOTIDE SEQUENCE [LARGE SCALE GENOMIC DNA]</scope>
    <source>
        <strain evidence="3">ATCC 700278 / DSM 12444 / CCUG 56034 / CIP 105152 / NBRC 16084 / F199</strain>
    </source>
</reference>
<dbReference type="PANTHER" id="PTHR32309:SF13">
    <property type="entry name" value="FERRIC ENTEROBACTIN TRANSPORT PROTEIN FEPE"/>
    <property type="match status" value="1"/>
</dbReference>
<gene>
    <name evidence="2" type="ordered locus">Saro_0746</name>
</gene>
<dbReference type="InterPro" id="IPR050445">
    <property type="entry name" value="Bact_polysacc_biosynth/exp"/>
</dbReference>
<dbReference type="GO" id="GO:0005886">
    <property type="term" value="C:plasma membrane"/>
    <property type="evidence" value="ECO:0007669"/>
    <property type="project" value="TreeGrafter"/>
</dbReference>
<dbReference type="RefSeq" id="WP_011444407.1">
    <property type="nucleotide sequence ID" value="NC_007794.1"/>
</dbReference>
<proteinExistence type="predicted"/>
<dbReference type="AlphaFoldDB" id="Q2GAD0"/>
<dbReference type="GO" id="GO:0004713">
    <property type="term" value="F:protein tyrosine kinase activity"/>
    <property type="evidence" value="ECO:0007669"/>
    <property type="project" value="TreeGrafter"/>
</dbReference>
<dbReference type="HOGENOM" id="CLU_027864_0_1_5"/>
<dbReference type="STRING" id="279238.Saro_0746"/>
<evidence type="ECO:0000313" key="3">
    <source>
        <dbReference type="Proteomes" id="UP000009134"/>
    </source>
</evidence>
<keyword evidence="1" id="KW-1133">Transmembrane helix</keyword>
<name>Q2GAD0_NOVAD</name>
<evidence type="ECO:0000313" key="2">
    <source>
        <dbReference type="EMBL" id="ABD25193.1"/>
    </source>
</evidence>
<evidence type="ECO:0000256" key="1">
    <source>
        <dbReference type="SAM" id="Phobius"/>
    </source>
</evidence>
<dbReference type="KEGG" id="nar:Saro_0746"/>
<feature type="transmembrane region" description="Helical" evidence="1">
    <location>
        <begin position="12"/>
        <end position="31"/>
    </location>
</feature>
<dbReference type="eggNOG" id="COG3524">
    <property type="taxonomic scope" value="Bacteria"/>
</dbReference>
<protein>
    <submittedName>
        <fullName evidence="2">Capsule polysaccharide export inner-membrane protein</fullName>
    </submittedName>
</protein>
<dbReference type="PANTHER" id="PTHR32309">
    <property type="entry name" value="TYROSINE-PROTEIN KINASE"/>
    <property type="match status" value="1"/>
</dbReference>